<keyword evidence="2 4" id="KW-0238">DNA-binding</keyword>
<protein>
    <submittedName>
        <fullName evidence="6">TetR/AcrR family transcriptional regulator</fullName>
    </submittedName>
</protein>
<dbReference type="InterPro" id="IPR050109">
    <property type="entry name" value="HTH-type_TetR-like_transc_reg"/>
</dbReference>
<gene>
    <name evidence="6" type="ORF">F1C12_09825</name>
</gene>
<dbReference type="RefSeq" id="WP_185278557.1">
    <property type="nucleotide sequence ID" value="NZ_CP043641.1"/>
</dbReference>
<dbReference type="PANTHER" id="PTHR30055">
    <property type="entry name" value="HTH-TYPE TRANSCRIPTIONAL REGULATOR RUTR"/>
    <property type="match status" value="1"/>
</dbReference>
<dbReference type="KEGG" id="lse:F1C12_09825"/>
<feature type="DNA-binding region" description="H-T-H motif" evidence="4">
    <location>
        <begin position="37"/>
        <end position="56"/>
    </location>
</feature>
<evidence type="ECO:0000256" key="2">
    <source>
        <dbReference type="ARBA" id="ARBA00023125"/>
    </source>
</evidence>
<dbReference type="AlphaFoldDB" id="A0A7G6YA81"/>
<sequence>MADAVMTLRERQRERTRSDILDAVVEVVASDQADGPLIELISTRAGVSRATIYAHFPGGVDELVESAYVRAAHDFIELVRTYPSGSWEERILAHGLAMLELADRGPAGRFYNVAAAQFGAIVRVQGAGSRRSHDDFVLALADAERAGELVDIDPEEAAYLLAGMVRVVGVRATESRERGRSSLAAFRRLVEGIRRD</sequence>
<evidence type="ECO:0000256" key="3">
    <source>
        <dbReference type="ARBA" id="ARBA00023163"/>
    </source>
</evidence>
<dbReference type="Gene3D" id="1.10.357.10">
    <property type="entry name" value="Tetracycline Repressor, domain 2"/>
    <property type="match status" value="1"/>
</dbReference>
<feature type="domain" description="HTH tetR-type" evidence="5">
    <location>
        <begin position="14"/>
        <end position="74"/>
    </location>
</feature>
<dbReference type="Proteomes" id="UP000515511">
    <property type="component" value="Chromosome"/>
</dbReference>
<keyword evidence="1" id="KW-0805">Transcription regulation</keyword>
<evidence type="ECO:0000259" key="5">
    <source>
        <dbReference type="PROSITE" id="PS50977"/>
    </source>
</evidence>
<proteinExistence type="predicted"/>
<dbReference type="SUPFAM" id="SSF48498">
    <property type="entry name" value="Tetracyclin repressor-like, C-terminal domain"/>
    <property type="match status" value="1"/>
</dbReference>
<reference evidence="7" key="1">
    <citation type="submission" date="2019-09" db="EMBL/GenBank/DDBJ databases">
        <title>Antimicrobial potential of Antarctic Bacteria.</title>
        <authorList>
            <person name="Benaud N."/>
            <person name="Edwards R.J."/>
            <person name="Ferrari B.C."/>
        </authorList>
    </citation>
    <scope>NUCLEOTIDE SEQUENCE [LARGE SCALE GENOMIC DNA]</scope>
    <source>
        <strain evidence="7">INR9</strain>
    </source>
</reference>
<dbReference type="SUPFAM" id="SSF46689">
    <property type="entry name" value="Homeodomain-like"/>
    <property type="match status" value="1"/>
</dbReference>
<organism evidence="6 7">
    <name type="scientific">Leifsonia shinshuensis</name>
    <dbReference type="NCBI Taxonomy" id="150026"/>
    <lineage>
        <taxon>Bacteria</taxon>
        <taxon>Bacillati</taxon>
        <taxon>Actinomycetota</taxon>
        <taxon>Actinomycetes</taxon>
        <taxon>Micrococcales</taxon>
        <taxon>Microbacteriaceae</taxon>
        <taxon>Leifsonia</taxon>
    </lineage>
</organism>
<evidence type="ECO:0000313" key="6">
    <source>
        <dbReference type="EMBL" id="QNE35396.1"/>
    </source>
</evidence>
<dbReference type="GO" id="GO:0003700">
    <property type="term" value="F:DNA-binding transcription factor activity"/>
    <property type="evidence" value="ECO:0007669"/>
    <property type="project" value="TreeGrafter"/>
</dbReference>
<evidence type="ECO:0000313" key="7">
    <source>
        <dbReference type="Proteomes" id="UP000515511"/>
    </source>
</evidence>
<dbReference type="InterPro" id="IPR036271">
    <property type="entry name" value="Tet_transcr_reg_TetR-rel_C_sf"/>
</dbReference>
<dbReference type="InterPro" id="IPR009057">
    <property type="entry name" value="Homeodomain-like_sf"/>
</dbReference>
<dbReference type="EMBL" id="CP043641">
    <property type="protein sequence ID" value="QNE35396.1"/>
    <property type="molecule type" value="Genomic_DNA"/>
</dbReference>
<accession>A0A7G6YA81</accession>
<evidence type="ECO:0000256" key="1">
    <source>
        <dbReference type="ARBA" id="ARBA00023015"/>
    </source>
</evidence>
<dbReference type="PANTHER" id="PTHR30055:SF234">
    <property type="entry name" value="HTH-TYPE TRANSCRIPTIONAL REGULATOR BETI"/>
    <property type="match status" value="1"/>
</dbReference>
<name>A0A7G6YA81_9MICO</name>
<dbReference type="InterPro" id="IPR001647">
    <property type="entry name" value="HTH_TetR"/>
</dbReference>
<dbReference type="GO" id="GO:0000976">
    <property type="term" value="F:transcription cis-regulatory region binding"/>
    <property type="evidence" value="ECO:0007669"/>
    <property type="project" value="TreeGrafter"/>
</dbReference>
<keyword evidence="3" id="KW-0804">Transcription</keyword>
<evidence type="ECO:0000256" key="4">
    <source>
        <dbReference type="PROSITE-ProRule" id="PRU00335"/>
    </source>
</evidence>
<dbReference type="PROSITE" id="PS50977">
    <property type="entry name" value="HTH_TETR_2"/>
    <property type="match status" value="1"/>
</dbReference>